<protein>
    <recommendedName>
        <fullName evidence="2">Acetyl xylan esterase domain-containing protein</fullName>
    </recommendedName>
</protein>
<evidence type="ECO:0000259" key="2">
    <source>
        <dbReference type="Pfam" id="PF05448"/>
    </source>
</evidence>
<dbReference type="Proteomes" id="UP000464657">
    <property type="component" value="Chromosome"/>
</dbReference>
<name>A0A7L4ZIA4_9FLAO</name>
<dbReference type="Pfam" id="PF05448">
    <property type="entry name" value="AXE1"/>
    <property type="match status" value="1"/>
</dbReference>
<organism evidence="3 4">
    <name type="scientific">Kordia antarctica</name>
    <dbReference type="NCBI Taxonomy" id="1218801"/>
    <lineage>
        <taxon>Bacteria</taxon>
        <taxon>Pseudomonadati</taxon>
        <taxon>Bacteroidota</taxon>
        <taxon>Flavobacteriia</taxon>
        <taxon>Flavobacteriales</taxon>
        <taxon>Flavobacteriaceae</taxon>
        <taxon>Kordia</taxon>
    </lineage>
</organism>
<dbReference type="RefSeq" id="WP_160128947.1">
    <property type="nucleotide sequence ID" value="NZ_CP019288.1"/>
</dbReference>
<dbReference type="OrthoDB" id="9764953at2"/>
<reference evidence="3 4" key="1">
    <citation type="journal article" date="2013" name="Int. J. Syst. Evol. Microbiol.">
        <title>Kordia antarctica sp. nov., isolated from Antarctic seawater.</title>
        <authorList>
            <person name="Baek K."/>
            <person name="Choi A."/>
            <person name="Kang I."/>
            <person name="Lee K."/>
            <person name="Cho J.C."/>
        </authorList>
    </citation>
    <scope>NUCLEOTIDE SEQUENCE [LARGE SCALE GENOMIC DNA]</scope>
    <source>
        <strain evidence="3 4">IMCC3317</strain>
    </source>
</reference>
<dbReference type="Gene3D" id="3.40.50.1820">
    <property type="entry name" value="alpha/beta hydrolase"/>
    <property type="match status" value="1"/>
</dbReference>
<accession>A0A7L4ZIA4</accession>
<dbReference type="EMBL" id="CP019288">
    <property type="protein sequence ID" value="QHI36221.1"/>
    <property type="molecule type" value="Genomic_DNA"/>
</dbReference>
<dbReference type="InterPro" id="IPR029058">
    <property type="entry name" value="AB_hydrolase_fold"/>
</dbReference>
<evidence type="ECO:0000313" key="3">
    <source>
        <dbReference type="EMBL" id="QHI36221.1"/>
    </source>
</evidence>
<dbReference type="AlphaFoldDB" id="A0A7L4ZIA4"/>
<dbReference type="KEGG" id="kan:IMCC3317_15800"/>
<keyword evidence="1" id="KW-0175">Coiled coil</keyword>
<evidence type="ECO:0000256" key="1">
    <source>
        <dbReference type="SAM" id="Coils"/>
    </source>
</evidence>
<proteinExistence type="predicted"/>
<evidence type="ECO:0000313" key="4">
    <source>
        <dbReference type="Proteomes" id="UP000464657"/>
    </source>
</evidence>
<feature type="domain" description="Acetyl xylan esterase" evidence="2">
    <location>
        <begin position="76"/>
        <end position="168"/>
    </location>
</feature>
<keyword evidence="4" id="KW-1185">Reference proteome</keyword>
<dbReference type="SUPFAM" id="SSF53474">
    <property type="entry name" value="alpha/beta-Hydrolases"/>
    <property type="match status" value="1"/>
</dbReference>
<feature type="coiled-coil region" evidence="1">
    <location>
        <begin position="350"/>
        <end position="377"/>
    </location>
</feature>
<sequence>MLKIRKFSINSVTLNKVLFMRIVFLLIVSLWISVGFAQADHFEKGKILDSISVSNSTETYALYLPESYDKTTLSAVVFIFDPRGNGKQGMQSFISSAEKFNYILIASNVTKNGVPYSTNFEAVNRLFETVFSIFKIDEKQIYTAGFSGGSRLATAIAALTGKIQGVIACGAGLATNKSFTPSKEIFSFVGLVGDEDMNYQEMFNTKKLLDKFEVPNELFVYNDTHNWPPNEQIERAFSWLELRAYKKNIRSINSQFVQSYFESQYTIADSLVIHNKFRSVLEYESIIENFTLYFDLTGTQRKIDALKVSPQYQNEVIARETNIKEENELYVKFSEVYSKDILKASSHDNFQWWRRELKRLDANIANAETENKAKMLKRLKQSIFAGAYESSMGYVGAKKNKHALYCDQLLVYFNPDQAYWYYRVAQSYARNDNFTRTIRNLKKAKELGLQRFEAIQNLPLFAKFKQKKKFKKLFEEDSK</sequence>
<dbReference type="InterPro" id="IPR008391">
    <property type="entry name" value="AXE1_dom"/>
</dbReference>
<gene>
    <name evidence="3" type="ORF">IMCC3317_15800</name>
</gene>